<dbReference type="GO" id="GO:0005385">
    <property type="term" value="F:zinc ion transmembrane transporter activity"/>
    <property type="evidence" value="ECO:0007669"/>
    <property type="project" value="TreeGrafter"/>
</dbReference>
<evidence type="ECO:0000256" key="4">
    <source>
        <dbReference type="ARBA" id="ARBA00023136"/>
    </source>
</evidence>
<dbReference type="STRING" id="2010991.A0A3M2RTM7"/>
<accession>A0A3M2RTM7</accession>
<evidence type="ECO:0008006" key="8">
    <source>
        <dbReference type="Google" id="ProtNLM"/>
    </source>
</evidence>
<keyword evidence="3 5" id="KW-1133">Transmembrane helix</keyword>
<keyword evidence="2 5" id="KW-0812">Transmembrane</keyword>
<dbReference type="OrthoDB" id="448280at2759"/>
<protein>
    <recommendedName>
        <fullName evidence="8">Zinc-regulated transporter 2</fullName>
    </recommendedName>
</protein>
<evidence type="ECO:0000313" key="6">
    <source>
        <dbReference type="EMBL" id="RMJ08215.1"/>
    </source>
</evidence>
<name>A0A3M2RTM7_9HYPO</name>
<proteinExistence type="predicted"/>
<dbReference type="Proteomes" id="UP000277212">
    <property type="component" value="Unassembled WGS sequence"/>
</dbReference>
<dbReference type="GO" id="GO:0005886">
    <property type="term" value="C:plasma membrane"/>
    <property type="evidence" value="ECO:0007669"/>
    <property type="project" value="TreeGrafter"/>
</dbReference>
<evidence type="ECO:0000256" key="1">
    <source>
        <dbReference type="ARBA" id="ARBA00004141"/>
    </source>
</evidence>
<dbReference type="InterPro" id="IPR003689">
    <property type="entry name" value="ZIP"/>
</dbReference>
<comment type="caution">
    <text evidence="6">The sequence shown here is derived from an EMBL/GenBank/DDBJ whole genome shotgun (WGS) entry which is preliminary data.</text>
</comment>
<feature type="transmembrane region" description="Helical" evidence="5">
    <location>
        <begin position="110"/>
        <end position="131"/>
    </location>
</feature>
<dbReference type="AlphaFoldDB" id="A0A3M2RTM7"/>
<gene>
    <name evidence="6" type="ORF">CDV36_012183</name>
</gene>
<keyword evidence="4 5" id="KW-0472">Membrane</keyword>
<feature type="transmembrane region" description="Helical" evidence="5">
    <location>
        <begin position="321"/>
        <end position="340"/>
    </location>
</feature>
<evidence type="ECO:0000256" key="2">
    <source>
        <dbReference type="ARBA" id="ARBA00022692"/>
    </source>
</evidence>
<feature type="transmembrane region" description="Helical" evidence="5">
    <location>
        <begin position="277"/>
        <end position="301"/>
    </location>
</feature>
<feature type="transmembrane region" description="Helical" evidence="5">
    <location>
        <begin position="32"/>
        <end position="55"/>
    </location>
</feature>
<reference evidence="6 7" key="1">
    <citation type="submission" date="2017-06" db="EMBL/GenBank/DDBJ databases">
        <title>Comparative genomic analysis of Ambrosia Fusariam Clade fungi.</title>
        <authorList>
            <person name="Stajich J.E."/>
            <person name="Carrillo J."/>
            <person name="Kijimoto T."/>
            <person name="Eskalen A."/>
            <person name="O'Donnell K."/>
            <person name="Kasson M."/>
        </authorList>
    </citation>
    <scope>NUCLEOTIDE SEQUENCE [LARGE SCALE GENOMIC DNA]</scope>
    <source>
        <strain evidence="6">UCR3666</strain>
    </source>
</reference>
<evidence type="ECO:0000256" key="3">
    <source>
        <dbReference type="ARBA" id="ARBA00022989"/>
    </source>
</evidence>
<sequence length="341" mass="37223">MDRATTTLHERRRLALRDVCLESAEDAAEYNLGLHVAALFVLLIVSSMAAVFPVLTTRYTFLRIPPTFFFVVRHFGTGVLIATAFCHLLPTAFSNLNDPCMGEFWTETYAAMPGAISLGSIFIVMAIEMLVSPFRRNSTLKLMPTADAARALQDSEGCCTTASCGKIQETDFSINEKDPRPKRIQVVLLEAGIIFHSIFVGLTLGVTTGSGFVSLFVAIIFHQSFEGLALGSRIALAGWSPSTWRPWIMALAYGCTTPAGQAIGIGTHKLYSPDSQVGHTVVGFFNAVSSGFLLYAALVELLSEDFLSQKSWYEMRGGRRVVAFALVFVGAFLMALIAHWV</sequence>
<keyword evidence="7" id="KW-1185">Reference proteome</keyword>
<comment type="subcellular location">
    <subcellularLocation>
        <location evidence="1">Membrane</location>
        <topology evidence="1">Multi-pass membrane protein</topology>
    </subcellularLocation>
</comment>
<dbReference type="EMBL" id="NKUJ01000299">
    <property type="protein sequence ID" value="RMJ08215.1"/>
    <property type="molecule type" value="Genomic_DNA"/>
</dbReference>
<dbReference type="PANTHER" id="PTHR11040:SF55">
    <property type="entry name" value="MEMBRANE ZINC ION TRANSPORTER, PUTATIVE (AFU_ORTHOLOGUE AFUA_6G00470)-RELATED"/>
    <property type="match status" value="1"/>
</dbReference>
<evidence type="ECO:0000256" key="5">
    <source>
        <dbReference type="SAM" id="Phobius"/>
    </source>
</evidence>
<feature type="transmembrane region" description="Helical" evidence="5">
    <location>
        <begin position="67"/>
        <end position="90"/>
    </location>
</feature>
<organism evidence="6 7">
    <name type="scientific">Fusarium kuroshium</name>
    <dbReference type="NCBI Taxonomy" id="2010991"/>
    <lineage>
        <taxon>Eukaryota</taxon>
        <taxon>Fungi</taxon>
        <taxon>Dikarya</taxon>
        <taxon>Ascomycota</taxon>
        <taxon>Pezizomycotina</taxon>
        <taxon>Sordariomycetes</taxon>
        <taxon>Hypocreomycetidae</taxon>
        <taxon>Hypocreales</taxon>
        <taxon>Nectriaceae</taxon>
        <taxon>Fusarium</taxon>
        <taxon>Fusarium solani species complex</taxon>
    </lineage>
</organism>
<dbReference type="PANTHER" id="PTHR11040">
    <property type="entry name" value="ZINC/IRON TRANSPORTER"/>
    <property type="match status" value="1"/>
</dbReference>
<dbReference type="Pfam" id="PF02535">
    <property type="entry name" value="Zip"/>
    <property type="match status" value="1"/>
</dbReference>
<evidence type="ECO:0000313" key="7">
    <source>
        <dbReference type="Proteomes" id="UP000277212"/>
    </source>
</evidence>